<dbReference type="Gene3D" id="3.40.50.1460">
    <property type="match status" value="1"/>
</dbReference>
<dbReference type="OrthoDB" id="412369at2759"/>
<sequence>MATLNSTASRSHRKIALIIGNQHYIRSEDRLRHCINDADDLSSVLRNIKFQVKTAHDLTKSQMVSTISAFSETIVDGDLVMFYFSGHGYHINGRTYLAHVDDDLIKSDEDVEDYCTCVERTLHQLRQKNRSFVTVFILDCCRVHYPKNKKQRKAKLEDISLHTMEVPHGSYVVFACSPNQIASDGDITERNGLFAKHLLKHIAKPNKDITQLFRTVANGVCIESKQKQKPIRMDGLMRLEHISLNEKPVTVHSASSTRPSSRIKISSTTTAKPAVIPPTTTTIKDQQTQNKMKKHSTC</sequence>
<gene>
    <name evidence="3" type="ORF">CJN711_LOCUS21278</name>
    <name evidence="9" type="ORF">GIL414_LOCUS32708</name>
    <name evidence="4" type="ORF">KQP761_LOCUS36495</name>
    <name evidence="7" type="ORF">OVN521_LOCUS23670</name>
    <name evidence="8" type="ORF">UXM345_LOCUS27605</name>
    <name evidence="6" type="ORF">WKI299_LOCUS20514</name>
    <name evidence="5" type="ORF">XDN619_LOCUS10767</name>
</gene>
<dbReference type="EMBL" id="CAJOBF010006018">
    <property type="protein sequence ID" value="CAF4194022.1"/>
    <property type="molecule type" value="Genomic_DNA"/>
</dbReference>
<dbReference type="EMBL" id="CAJNRG010003986">
    <property type="protein sequence ID" value="CAF2062171.1"/>
    <property type="molecule type" value="Genomic_DNA"/>
</dbReference>
<protein>
    <recommendedName>
        <fullName evidence="2">Caspase family p20 domain-containing protein</fullName>
    </recommendedName>
</protein>
<evidence type="ECO:0000313" key="5">
    <source>
        <dbReference type="EMBL" id="CAF2062171.1"/>
    </source>
</evidence>
<dbReference type="PANTHER" id="PTHR22576">
    <property type="entry name" value="MUCOSA ASSOCIATED LYMPHOID TISSUE LYMPHOMA TRANSLOCATION PROTEIN 1/PARACASPASE"/>
    <property type="match status" value="1"/>
</dbReference>
<reference evidence="5" key="1">
    <citation type="submission" date="2021-02" db="EMBL/GenBank/DDBJ databases">
        <authorList>
            <person name="Nowell W R."/>
        </authorList>
    </citation>
    <scope>NUCLEOTIDE SEQUENCE</scope>
</reference>
<proteinExistence type="predicted"/>
<dbReference type="Proteomes" id="UP000663842">
    <property type="component" value="Unassembled WGS sequence"/>
</dbReference>
<feature type="compositionally biased region" description="Polar residues" evidence="1">
    <location>
        <begin position="252"/>
        <end position="271"/>
    </location>
</feature>
<keyword evidence="10" id="KW-1185">Reference proteome</keyword>
<dbReference type="GO" id="GO:0004197">
    <property type="term" value="F:cysteine-type endopeptidase activity"/>
    <property type="evidence" value="ECO:0007669"/>
    <property type="project" value="InterPro"/>
</dbReference>
<dbReference type="Proteomes" id="UP000663866">
    <property type="component" value="Unassembled WGS sequence"/>
</dbReference>
<dbReference type="Proteomes" id="UP000681720">
    <property type="component" value="Unassembled WGS sequence"/>
</dbReference>
<dbReference type="Proteomes" id="UP000663856">
    <property type="component" value="Unassembled WGS sequence"/>
</dbReference>
<organism evidence="5 11">
    <name type="scientific">Rotaria magnacalcarata</name>
    <dbReference type="NCBI Taxonomy" id="392030"/>
    <lineage>
        <taxon>Eukaryota</taxon>
        <taxon>Metazoa</taxon>
        <taxon>Spiralia</taxon>
        <taxon>Gnathifera</taxon>
        <taxon>Rotifera</taxon>
        <taxon>Eurotatoria</taxon>
        <taxon>Bdelloidea</taxon>
        <taxon>Philodinida</taxon>
        <taxon>Philodinidae</taxon>
        <taxon>Rotaria</taxon>
    </lineage>
</organism>
<evidence type="ECO:0000313" key="7">
    <source>
        <dbReference type="EMBL" id="CAF4152409.1"/>
    </source>
</evidence>
<dbReference type="Proteomes" id="UP000663834">
    <property type="component" value="Unassembled WGS sequence"/>
</dbReference>
<dbReference type="EMBL" id="CAJNOV010010074">
    <property type="protein sequence ID" value="CAF1387650.1"/>
    <property type="molecule type" value="Genomic_DNA"/>
</dbReference>
<evidence type="ECO:0000313" key="4">
    <source>
        <dbReference type="EMBL" id="CAF1680661.1"/>
    </source>
</evidence>
<dbReference type="PROSITE" id="PS50208">
    <property type="entry name" value="CASPASE_P20"/>
    <property type="match status" value="1"/>
</dbReference>
<evidence type="ECO:0000256" key="1">
    <source>
        <dbReference type="SAM" id="MobiDB-lite"/>
    </source>
</evidence>
<dbReference type="EMBL" id="CAJNOW010020645">
    <property type="protein sequence ID" value="CAF1680661.1"/>
    <property type="molecule type" value="Genomic_DNA"/>
</dbReference>
<dbReference type="EMBL" id="CAJNRF010008580">
    <property type="protein sequence ID" value="CAF2102650.1"/>
    <property type="molecule type" value="Genomic_DNA"/>
</dbReference>
<dbReference type="SUPFAM" id="SSF52129">
    <property type="entry name" value="Caspase-like"/>
    <property type="match status" value="1"/>
</dbReference>
<evidence type="ECO:0000313" key="10">
    <source>
        <dbReference type="Proteomes" id="UP000663866"/>
    </source>
</evidence>
<comment type="caution">
    <text evidence="5">The sequence shown here is derived from an EMBL/GenBank/DDBJ whole genome shotgun (WGS) entry which is preliminary data.</text>
</comment>
<dbReference type="PANTHER" id="PTHR22576:SF37">
    <property type="entry name" value="MUCOSA-ASSOCIATED LYMPHOID TISSUE LYMPHOMA TRANSLOCATION PROTEIN 1"/>
    <property type="match status" value="1"/>
</dbReference>
<evidence type="ECO:0000313" key="9">
    <source>
        <dbReference type="EMBL" id="CAF4457433.1"/>
    </source>
</evidence>
<evidence type="ECO:0000313" key="3">
    <source>
        <dbReference type="EMBL" id="CAF1387650.1"/>
    </source>
</evidence>
<dbReference type="Pfam" id="PF00656">
    <property type="entry name" value="Peptidase_C14"/>
    <property type="match status" value="1"/>
</dbReference>
<dbReference type="InterPro" id="IPR052039">
    <property type="entry name" value="Caspase-related_regulators"/>
</dbReference>
<feature type="domain" description="Caspase family p20" evidence="2">
    <location>
        <begin position="12"/>
        <end position="88"/>
    </location>
</feature>
<dbReference type="InterPro" id="IPR029030">
    <property type="entry name" value="Caspase-like_dom_sf"/>
</dbReference>
<dbReference type="EMBL" id="CAJOBJ010070357">
    <property type="protein sequence ID" value="CAF4457433.1"/>
    <property type="molecule type" value="Genomic_DNA"/>
</dbReference>
<dbReference type="Proteomes" id="UP000663855">
    <property type="component" value="Unassembled WGS sequence"/>
</dbReference>
<dbReference type="InterPro" id="IPR011600">
    <property type="entry name" value="Pept_C14_caspase"/>
</dbReference>
<accession>A0A816QQP4</accession>
<evidence type="ECO:0000313" key="8">
    <source>
        <dbReference type="EMBL" id="CAF4194022.1"/>
    </source>
</evidence>
<dbReference type="GO" id="GO:0006508">
    <property type="term" value="P:proteolysis"/>
    <property type="evidence" value="ECO:0007669"/>
    <property type="project" value="InterPro"/>
</dbReference>
<evidence type="ECO:0000313" key="11">
    <source>
        <dbReference type="Proteomes" id="UP000663887"/>
    </source>
</evidence>
<evidence type="ECO:0000313" key="6">
    <source>
        <dbReference type="EMBL" id="CAF2102650.1"/>
    </source>
</evidence>
<dbReference type="AlphaFoldDB" id="A0A816QQP4"/>
<dbReference type="Proteomes" id="UP000663887">
    <property type="component" value="Unassembled WGS sequence"/>
</dbReference>
<dbReference type="InterPro" id="IPR001309">
    <property type="entry name" value="Pept_C14_p20"/>
</dbReference>
<evidence type="ECO:0000259" key="2">
    <source>
        <dbReference type="PROSITE" id="PS50208"/>
    </source>
</evidence>
<name>A0A816QQP4_9BILA</name>
<feature type="region of interest" description="Disordered" evidence="1">
    <location>
        <begin position="252"/>
        <end position="275"/>
    </location>
</feature>
<dbReference type="EMBL" id="CAJOBG010005426">
    <property type="protein sequence ID" value="CAF4152409.1"/>
    <property type="molecule type" value="Genomic_DNA"/>
</dbReference>